<evidence type="ECO:0000256" key="8">
    <source>
        <dbReference type="ARBA" id="ARBA00022840"/>
    </source>
</evidence>
<dbReference type="Pfam" id="PF02223">
    <property type="entry name" value="Thymidylate_kin"/>
    <property type="match status" value="1"/>
</dbReference>
<dbReference type="EMBL" id="MPDK01000011">
    <property type="protein sequence ID" value="PWI57530.1"/>
    <property type="molecule type" value="Genomic_DNA"/>
</dbReference>
<gene>
    <name evidence="11" type="primary">tmk</name>
    <name evidence="13" type="ORF">BM613_07830</name>
</gene>
<name>A0A2U3D8C5_SULT2</name>
<feature type="domain" description="Thymidylate kinase-like" evidence="12">
    <location>
        <begin position="9"/>
        <end position="203"/>
    </location>
</feature>
<dbReference type="SUPFAM" id="SSF52540">
    <property type="entry name" value="P-loop containing nucleoside triphosphate hydrolases"/>
    <property type="match status" value="1"/>
</dbReference>
<keyword evidence="5 11" id="KW-0545">Nucleotide biosynthesis</keyword>
<comment type="similarity">
    <text evidence="1 11">Belongs to the thymidylate kinase family.</text>
</comment>
<evidence type="ECO:0000256" key="5">
    <source>
        <dbReference type="ARBA" id="ARBA00022727"/>
    </source>
</evidence>
<dbReference type="GO" id="GO:0005524">
    <property type="term" value="F:ATP binding"/>
    <property type="evidence" value="ECO:0007669"/>
    <property type="project" value="UniProtKB-UniRule"/>
</dbReference>
<proteinExistence type="inferred from homology"/>
<keyword evidence="7 11" id="KW-0418">Kinase</keyword>
<dbReference type="CDD" id="cd01672">
    <property type="entry name" value="TMPK"/>
    <property type="match status" value="1"/>
</dbReference>
<evidence type="ECO:0000256" key="1">
    <source>
        <dbReference type="ARBA" id="ARBA00009776"/>
    </source>
</evidence>
<dbReference type="Gene3D" id="3.40.50.300">
    <property type="entry name" value="P-loop containing nucleotide triphosphate hydrolases"/>
    <property type="match status" value="1"/>
</dbReference>
<evidence type="ECO:0000256" key="6">
    <source>
        <dbReference type="ARBA" id="ARBA00022741"/>
    </source>
</evidence>
<evidence type="ECO:0000256" key="9">
    <source>
        <dbReference type="ARBA" id="ARBA00048743"/>
    </source>
</evidence>
<feature type="binding site" evidence="11">
    <location>
        <begin position="11"/>
        <end position="18"/>
    </location>
    <ligand>
        <name>ATP</name>
        <dbReference type="ChEBI" id="CHEBI:30616"/>
    </ligand>
</feature>
<sequence>MNRGVFITFEGIDGSGKTTQVERLCARLRETSHEYICTREPGGTPIGDAIRALLLDPESVMTSLTEAYLYAAARAEHVQRVIAPALAAGKIVICDRFVDASVVYQGYGSAADEVTPELVWALNQPALQGILPHVTFILDVPVEVAEQRLNARSGMGKKDRMEQRNADFFRAVRSGLNQLYEQDQQRMLWLDATGSPETVEQEIWRIVSQLINGGEGSPCN</sequence>
<dbReference type="GO" id="GO:0005829">
    <property type="term" value="C:cytosol"/>
    <property type="evidence" value="ECO:0007669"/>
    <property type="project" value="TreeGrafter"/>
</dbReference>
<reference evidence="13 14" key="1">
    <citation type="submission" date="2016-11" db="EMBL/GenBank/DDBJ databases">
        <title>Comparative genomics of Acidibacillus ferroxidans species.</title>
        <authorList>
            <person name="Oliveira G."/>
            <person name="Nunes G."/>
            <person name="Oliveira R."/>
            <person name="Araujo F."/>
            <person name="Salim A."/>
            <person name="Scholte L."/>
            <person name="Morais D."/>
            <person name="Nancucheo I."/>
            <person name="Johnson D.B."/>
            <person name="Grail B."/>
            <person name="Bittencourt J."/>
            <person name="Valadares R."/>
        </authorList>
    </citation>
    <scope>NUCLEOTIDE SEQUENCE [LARGE SCALE GENOMIC DNA]</scope>
    <source>
        <strain evidence="13 14">Y002</strain>
    </source>
</reference>
<dbReference type="HAMAP" id="MF_00165">
    <property type="entry name" value="Thymidylate_kinase"/>
    <property type="match status" value="1"/>
</dbReference>
<dbReference type="FunFam" id="3.40.50.300:FF:000225">
    <property type="entry name" value="Thymidylate kinase"/>
    <property type="match status" value="1"/>
</dbReference>
<dbReference type="InterPro" id="IPR018094">
    <property type="entry name" value="Thymidylate_kinase"/>
</dbReference>
<dbReference type="GO" id="GO:0006227">
    <property type="term" value="P:dUDP biosynthetic process"/>
    <property type="evidence" value="ECO:0007669"/>
    <property type="project" value="TreeGrafter"/>
</dbReference>
<evidence type="ECO:0000259" key="12">
    <source>
        <dbReference type="Pfam" id="PF02223"/>
    </source>
</evidence>
<dbReference type="RefSeq" id="WP_109430633.1">
    <property type="nucleotide sequence ID" value="NZ_MPDK01000011.1"/>
</dbReference>
<dbReference type="PANTHER" id="PTHR10344">
    <property type="entry name" value="THYMIDYLATE KINASE"/>
    <property type="match status" value="1"/>
</dbReference>
<accession>A0A2U3D8C5</accession>
<dbReference type="InterPro" id="IPR039430">
    <property type="entry name" value="Thymidylate_kin-like_dom"/>
</dbReference>
<dbReference type="Proteomes" id="UP000245380">
    <property type="component" value="Unassembled WGS sequence"/>
</dbReference>
<organism evidence="13 14">
    <name type="scientific">Sulfoacidibacillus thermotolerans</name>
    <name type="common">Acidibacillus sulfuroxidans</name>
    <dbReference type="NCBI Taxonomy" id="1765684"/>
    <lineage>
        <taxon>Bacteria</taxon>
        <taxon>Bacillati</taxon>
        <taxon>Bacillota</taxon>
        <taxon>Bacilli</taxon>
        <taxon>Bacillales</taxon>
        <taxon>Alicyclobacillaceae</taxon>
        <taxon>Sulfoacidibacillus</taxon>
    </lineage>
</organism>
<dbReference type="InterPro" id="IPR027417">
    <property type="entry name" value="P-loop_NTPase"/>
</dbReference>
<dbReference type="NCBIfam" id="TIGR00041">
    <property type="entry name" value="DTMP_kinase"/>
    <property type="match status" value="1"/>
</dbReference>
<evidence type="ECO:0000256" key="2">
    <source>
        <dbReference type="ARBA" id="ARBA00012980"/>
    </source>
</evidence>
<dbReference type="GO" id="GO:0006233">
    <property type="term" value="P:dTDP biosynthetic process"/>
    <property type="evidence" value="ECO:0007669"/>
    <property type="project" value="InterPro"/>
</dbReference>
<dbReference type="OrthoDB" id="9774907at2"/>
<keyword evidence="14" id="KW-1185">Reference proteome</keyword>
<comment type="caution">
    <text evidence="13">The sequence shown here is derived from an EMBL/GenBank/DDBJ whole genome shotgun (WGS) entry which is preliminary data.</text>
</comment>
<keyword evidence="6 11" id="KW-0547">Nucleotide-binding</keyword>
<dbReference type="GO" id="GO:0006235">
    <property type="term" value="P:dTTP biosynthetic process"/>
    <property type="evidence" value="ECO:0007669"/>
    <property type="project" value="UniProtKB-UniRule"/>
</dbReference>
<dbReference type="PANTHER" id="PTHR10344:SF4">
    <property type="entry name" value="UMP-CMP KINASE 2, MITOCHONDRIAL"/>
    <property type="match status" value="1"/>
</dbReference>
<evidence type="ECO:0000256" key="3">
    <source>
        <dbReference type="ARBA" id="ARBA00017144"/>
    </source>
</evidence>
<evidence type="ECO:0000256" key="11">
    <source>
        <dbReference type="HAMAP-Rule" id="MF_00165"/>
    </source>
</evidence>
<keyword evidence="4 11" id="KW-0808">Transferase</keyword>
<dbReference type="AlphaFoldDB" id="A0A2U3D8C5"/>
<evidence type="ECO:0000256" key="7">
    <source>
        <dbReference type="ARBA" id="ARBA00022777"/>
    </source>
</evidence>
<comment type="function">
    <text evidence="10 11">Phosphorylation of dTMP to form dTDP in both de novo and salvage pathways of dTTP synthesis.</text>
</comment>
<comment type="catalytic activity">
    <reaction evidence="9 11">
        <text>dTMP + ATP = dTDP + ADP</text>
        <dbReference type="Rhea" id="RHEA:13517"/>
        <dbReference type="ChEBI" id="CHEBI:30616"/>
        <dbReference type="ChEBI" id="CHEBI:58369"/>
        <dbReference type="ChEBI" id="CHEBI:63528"/>
        <dbReference type="ChEBI" id="CHEBI:456216"/>
        <dbReference type="EC" id="2.7.4.9"/>
    </reaction>
</comment>
<evidence type="ECO:0000313" key="14">
    <source>
        <dbReference type="Proteomes" id="UP000245380"/>
    </source>
</evidence>
<evidence type="ECO:0000256" key="4">
    <source>
        <dbReference type="ARBA" id="ARBA00022679"/>
    </source>
</evidence>
<dbReference type="EC" id="2.7.4.9" evidence="2 11"/>
<evidence type="ECO:0000256" key="10">
    <source>
        <dbReference type="ARBA" id="ARBA00057735"/>
    </source>
</evidence>
<keyword evidence="8 11" id="KW-0067">ATP-binding</keyword>
<protein>
    <recommendedName>
        <fullName evidence="3 11">Thymidylate kinase</fullName>
        <ecNumber evidence="2 11">2.7.4.9</ecNumber>
    </recommendedName>
    <alternativeName>
        <fullName evidence="11">dTMP kinase</fullName>
    </alternativeName>
</protein>
<dbReference type="GO" id="GO:0004798">
    <property type="term" value="F:dTMP kinase activity"/>
    <property type="evidence" value="ECO:0007669"/>
    <property type="project" value="UniProtKB-UniRule"/>
</dbReference>
<evidence type="ECO:0000313" key="13">
    <source>
        <dbReference type="EMBL" id="PWI57530.1"/>
    </source>
</evidence>